<proteinExistence type="predicted"/>
<keyword evidence="3" id="KW-0159">Chromosome partition</keyword>
<protein>
    <recommendedName>
        <fullName evidence="7">SMC-Scp complex subunit ScpB</fullName>
    </recommendedName>
</protein>
<organism evidence="5 6">
    <name type="scientific">Candidatus Uhrbacteria bacterium CG_4_9_14_3_um_filter_41_35</name>
    <dbReference type="NCBI Taxonomy" id="1975034"/>
    <lineage>
        <taxon>Bacteria</taxon>
        <taxon>Candidatus Uhriibacteriota</taxon>
    </lineage>
</organism>
<dbReference type="PANTHER" id="PTHR34298">
    <property type="entry name" value="SEGREGATION AND CONDENSATION PROTEIN B"/>
    <property type="match status" value="1"/>
</dbReference>
<dbReference type="SUPFAM" id="SSF46785">
    <property type="entry name" value="Winged helix' DNA-binding domain"/>
    <property type="match status" value="2"/>
</dbReference>
<dbReference type="InterPro" id="IPR036388">
    <property type="entry name" value="WH-like_DNA-bd_sf"/>
</dbReference>
<dbReference type="PANTHER" id="PTHR34298:SF2">
    <property type="entry name" value="SEGREGATION AND CONDENSATION PROTEIN B"/>
    <property type="match status" value="1"/>
</dbReference>
<evidence type="ECO:0000313" key="6">
    <source>
        <dbReference type="Proteomes" id="UP000231263"/>
    </source>
</evidence>
<dbReference type="Proteomes" id="UP000231263">
    <property type="component" value="Unassembled WGS sequence"/>
</dbReference>
<dbReference type="Gene3D" id="1.10.10.10">
    <property type="entry name" value="Winged helix-like DNA-binding domain superfamily/Winged helix DNA-binding domain"/>
    <property type="match status" value="2"/>
</dbReference>
<gene>
    <name evidence="5" type="ORF">CO173_01170</name>
</gene>
<dbReference type="GO" id="GO:0051301">
    <property type="term" value="P:cell division"/>
    <property type="evidence" value="ECO:0007669"/>
    <property type="project" value="UniProtKB-KW"/>
</dbReference>
<dbReference type="EMBL" id="PFWT01000007">
    <property type="protein sequence ID" value="PJA46816.1"/>
    <property type="molecule type" value="Genomic_DNA"/>
</dbReference>
<evidence type="ECO:0000256" key="2">
    <source>
        <dbReference type="ARBA" id="ARBA00022618"/>
    </source>
</evidence>
<keyword evidence="2" id="KW-0132">Cell division</keyword>
<evidence type="ECO:0008006" key="7">
    <source>
        <dbReference type="Google" id="ProtNLM"/>
    </source>
</evidence>
<evidence type="ECO:0000256" key="3">
    <source>
        <dbReference type="ARBA" id="ARBA00022829"/>
    </source>
</evidence>
<dbReference type="Pfam" id="PF04079">
    <property type="entry name" value="SMC_ScpB"/>
    <property type="match status" value="1"/>
</dbReference>
<sequence>MNETQAKIESILLLSARPVSFHKLGKILGLKETEIENEINDLKVFRNIKTSGIHVIVANGAVELGTNPNFADILSSMSKEETESELTKPQLETLTIVAYRGPMTKPEIEYIRGVNCSVILRNLLMRGLIVEREDEIRMQNVFTLSTEMLRHLGLHGVEELPDYESLHHNAKISQMLENLLVGEKTEEVVKEDEE</sequence>
<dbReference type="InterPro" id="IPR036390">
    <property type="entry name" value="WH_DNA-bd_sf"/>
</dbReference>
<dbReference type="GO" id="GO:0051304">
    <property type="term" value="P:chromosome separation"/>
    <property type="evidence" value="ECO:0007669"/>
    <property type="project" value="InterPro"/>
</dbReference>
<evidence type="ECO:0000256" key="1">
    <source>
        <dbReference type="ARBA" id="ARBA00022490"/>
    </source>
</evidence>
<reference evidence="6" key="1">
    <citation type="submission" date="2017-09" db="EMBL/GenBank/DDBJ databases">
        <title>Depth-based differentiation of microbial function through sediment-hosted aquifers and enrichment of novel symbionts in the deep terrestrial subsurface.</title>
        <authorList>
            <person name="Probst A.J."/>
            <person name="Ladd B."/>
            <person name="Jarett J.K."/>
            <person name="Geller-Mcgrath D.E."/>
            <person name="Sieber C.M.K."/>
            <person name="Emerson J.B."/>
            <person name="Anantharaman K."/>
            <person name="Thomas B.C."/>
            <person name="Malmstrom R."/>
            <person name="Stieglmeier M."/>
            <person name="Klingl A."/>
            <person name="Woyke T."/>
            <person name="Ryan C.M."/>
            <person name="Banfield J.F."/>
        </authorList>
    </citation>
    <scope>NUCLEOTIDE SEQUENCE [LARGE SCALE GENOMIC DNA]</scope>
</reference>
<keyword evidence="4" id="KW-0131">Cell cycle</keyword>
<dbReference type="InterPro" id="IPR005234">
    <property type="entry name" value="ScpB_csome_segregation"/>
</dbReference>
<name>A0A2M7XGF9_9BACT</name>
<keyword evidence="1" id="KW-0963">Cytoplasm</keyword>
<evidence type="ECO:0000313" key="5">
    <source>
        <dbReference type="EMBL" id="PJA46816.1"/>
    </source>
</evidence>
<evidence type="ECO:0000256" key="4">
    <source>
        <dbReference type="ARBA" id="ARBA00023306"/>
    </source>
</evidence>
<accession>A0A2M7XGF9</accession>
<dbReference type="AlphaFoldDB" id="A0A2M7XGF9"/>
<comment type="caution">
    <text evidence="5">The sequence shown here is derived from an EMBL/GenBank/DDBJ whole genome shotgun (WGS) entry which is preliminary data.</text>
</comment>